<accession>A0A4P8EDN0</accession>
<name>A0A4P8EDN0_9RHOB</name>
<sequence>MFTAKLGHRHTTFGLAQDRKDLGFAISGHFHSKSPRSSCRENSTSAAPYFRGGLPWRKDNVRTKMRVAVKRILKKHGFPPDLQAEAIKHVVQQAEAMAREMS</sequence>
<protein>
    <submittedName>
        <fullName evidence="2">DUF3387 domain-containing protein</fullName>
    </submittedName>
</protein>
<keyword evidence="3" id="KW-1185">Reference proteome</keyword>
<dbReference type="InterPro" id="IPR021810">
    <property type="entry name" value="T1RH-like_C"/>
</dbReference>
<dbReference type="AlphaFoldDB" id="A0A4P8EDN0"/>
<evidence type="ECO:0000259" key="1">
    <source>
        <dbReference type="Pfam" id="PF11867"/>
    </source>
</evidence>
<dbReference type="Pfam" id="PF11867">
    <property type="entry name" value="T1RH-like_C"/>
    <property type="match status" value="1"/>
</dbReference>
<dbReference type="OrthoDB" id="9758243at2"/>
<organism evidence="2 3">
    <name type="scientific">Pseudorhodobacter turbinis</name>
    <dbReference type="NCBI Taxonomy" id="2500533"/>
    <lineage>
        <taxon>Bacteria</taxon>
        <taxon>Pseudomonadati</taxon>
        <taxon>Pseudomonadota</taxon>
        <taxon>Alphaproteobacteria</taxon>
        <taxon>Rhodobacterales</taxon>
        <taxon>Paracoccaceae</taxon>
        <taxon>Pseudorhodobacter</taxon>
    </lineage>
</organism>
<dbReference type="KEGG" id="pseb:EOK75_02715"/>
<evidence type="ECO:0000313" key="3">
    <source>
        <dbReference type="Proteomes" id="UP000298631"/>
    </source>
</evidence>
<evidence type="ECO:0000313" key="2">
    <source>
        <dbReference type="EMBL" id="QCO54799.1"/>
    </source>
</evidence>
<dbReference type="EMBL" id="CP039964">
    <property type="protein sequence ID" value="QCO54799.1"/>
    <property type="molecule type" value="Genomic_DNA"/>
</dbReference>
<dbReference type="Proteomes" id="UP000298631">
    <property type="component" value="Chromosome"/>
</dbReference>
<feature type="domain" description="Type I restriction enzyme HindI endonuclease subunit-like C-terminal" evidence="1">
    <location>
        <begin position="57"/>
        <end position="99"/>
    </location>
</feature>
<reference evidence="2 3" key="1">
    <citation type="submission" date="2019-05" db="EMBL/GenBank/DDBJ databases">
        <title>Pseudorhodobacter turbinis sp. nov., isolated from the gut of the Korean turban shell.</title>
        <authorList>
            <person name="Jeong Y.-S."/>
            <person name="Kang W.-R."/>
            <person name="Bae J.-W."/>
        </authorList>
    </citation>
    <scope>NUCLEOTIDE SEQUENCE [LARGE SCALE GENOMIC DNA]</scope>
    <source>
        <strain evidence="2 3">S12M18</strain>
    </source>
</reference>
<proteinExistence type="predicted"/>
<gene>
    <name evidence="2" type="ORF">EOK75_02715</name>
</gene>
<dbReference type="RefSeq" id="WP_137192469.1">
    <property type="nucleotide sequence ID" value="NZ_CP039964.1"/>
</dbReference>